<keyword evidence="6" id="KW-0479">Metal-binding</keyword>
<dbReference type="PROSITE" id="PS00793">
    <property type="entry name" value="DHPS_2"/>
    <property type="match status" value="1"/>
</dbReference>
<dbReference type="InterPro" id="IPR006390">
    <property type="entry name" value="DHP_synth_dom"/>
</dbReference>
<protein>
    <recommendedName>
        <fullName evidence="4">dihydropteroate synthase</fullName>
        <ecNumber evidence="4">2.5.1.15</ecNumber>
    </recommendedName>
</protein>
<dbReference type="EC" id="2.5.1.15" evidence="4"/>
<dbReference type="InterPro" id="IPR045031">
    <property type="entry name" value="DHP_synth-like"/>
</dbReference>
<dbReference type="PROSITE" id="PS00792">
    <property type="entry name" value="DHPS_1"/>
    <property type="match status" value="1"/>
</dbReference>
<evidence type="ECO:0000256" key="2">
    <source>
        <dbReference type="ARBA" id="ARBA00001946"/>
    </source>
</evidence>
<comment type="caution">
    <text evidence="10">The sequence shown here is derived from an EMBL/GenBank/DDBJ whole genome shotgun (WGS) entry which is preliminary data.</text>
</comment>
<evidence type="ECO:0000256" key="6">
    <source>
        <dbReference type="ARBA" id="ARBA00022723"/>
    </source>
</evidence>
<dbReference type="InterPro" id="IPR011005">
    <property type="entry name" value="Dihydropteroate_synth-like_sf"/>
</dbReference>
<evidence type="ECO:0000256" key="7">
    <source>
        <dbReference type="ARBA" id="ARBA00022842"/>
    </source>
</evidence>
<evidence type="ECO:0000313" key="10">
    <source>
        <dbReference type="EMBL" id="MCB4821578.1"/>
    </source>
</evidence>
<keyword evidence="5 10" id="KW-0808">Transferase</keyword>
<dbReference type="Pfam" id="PF00809">
    <property type="entry name" value="Pterin_bind"/>
    <property type="match status" value="1"/>
</dbReference>
<name>A0A9X1IE11_9PROT</name>
<evidence type="ECO:0000259" key="9">
    <source>
        <dbReference type="PROSITE" id="PS50972"/>
    </source>
</evidence>
<dbReference type="GO" id="GO:0046872">
    <property type="term" value="F:metal ion binding"/>
    <property type="evidence" value="ECO:0007669"/>
    <property type="project" value="UniProtKB-KW"/>
</dbReference>
<dbReference type="CDD" id="cd00739">
    <property type="entry name" value="DHPS"/>
    <property type="match status" value="1"/>
</dbReference>
<keyword evidence="11" id="KW-1185">Reference proteome</keyword>
<dbReference type="InterPro" id="IPR000489">
    <property type="entry name" value="Pterin-binding_dom"/>
</dbReference>
<comment type="pathway">
    <text evidence="3">Cofactor biosynthesis; tetrahydrofolate biosynthesis; 7,8-dihydrofolate from 2-amino-4-hydroxy-6-hydroxymethyl-7,8-dihydropteridine diphosphate and 4-aminobenzoate: step 1/2.</text>
</comment>
<dbReference type="GO" id="GO:0004156">
    <property type="term" value="F:dihydropteroate synthase activity"/>
    <property type="evidence" value="ECO:0007669"/>
    <property type="project" value="UniProtKB-EC"/>
</dbReference>
<dbReference type="GO" id="GO:0046656">
    <property type="term" value="P:folic acid biosynthetic process"/>
    <property type="evidence" value="ECO:0007669"/>
    <property type="project" value="UniProtKB-KW"/>
</dbReference>
<dbReference type="PANTHER" id="PTHR20941">
    <property type="entry name" value="FOLATE SYNTHESIS PROTEINS"/>
    <property type="match status" value="1"/>
</dbReference>
<evidence type="ECO:0000256" key="4">
    <source>
        <dbReference type="ARBA" id="ARBA00012458"/>
    </source>
</evidence>
<comment type="catalytic activity">
    <reaction evidence="1">
        <text>(7,8-dihydropterin-6-yl)methyl diphosphate + 4-aminobenzoate = 7,8-dihydropteroate + diphosphate</text>
        <dbReference type="Rhea" id="RHEA:19949"/>
        <dbReference type="ChEBI" id="CHEBI:17836"/>
        <dbReference type="ChEBI" id="CHEBI:17839"/>
        <dbReference type="ChEBI" id="CHEBI:33019"/>
        <dbReference type="ChEBI" id="CHEBI:72950"/>
        <dbReference type="EC" id="2.5.1.15"/>
    </reaction>
</comment>
<reference evidence="10" key="1">
    <citation type="submission" date="2021-10" db="EMBL/GenBank/DDBJ databases">
        <title>Roseicella aerolatum sp. nov., isolated from aerosols of e-waste dismantling site.</title>
        <authorList>
            <person name="Qin T."/>
        </authorList>
    </citation>
    <scope>NUCLEOTIDE SEQUENCE</scope>
    <source>
        <strain evidence="10">GB24</strain>
    </source>
</reference>
<organism evidence="10 11">
    <name type="scientific">Roseicella aerolata</name>
    <dbReference type="NCBI Taxonomy" id="2883479"/>
    <lineage>
        <taxon>Bacteria</taxon>
        <taxon>Pseudomonadati</taxon>
        <taxon>Pseudomonadota</taxon>
        <taxon>Alphaproteobacteria</taxon>
        <taxon>Acetobacterales</taxon>
        <taxon>Roseomonadaceae</taxon>
        <taxon>Roseicella</taxon>
    </lineage>
</organism>
<evidence type="ECO:0000256" key="3">
    <source>
        <dbReference type="ARBA" id="ARBA00004763"/>
    </source>
</evidence>
<dbReference type="EMBL" id="JAJAQI010000008">
    <property type="protein sequence ID" value="MCB4821578.1"/>
    <property type="molecule type" value="Genomic_DNA"/>
</dbReference>
<dbReference type="PROSITE" id="PS50972">
    <property type="entry name" value="PTERIN_BINDING"/>
    <property type="match status" value="1"/>
</dbReference>
<evidence type="ECO:0000256" key="1">
    <source>
        <dbReference type="ARBA" id="ARBA00000012"/>
    </source>
</evidence>
<sequence length="354" mass="36917">MTERWIEPLGLLEGPAAFFAVREGIALPLQGGHAAFPLVRLIEDGAGRGILPVTAIPDEFQHLLPALTRRPPAFAGIEPPEAGRPLVMGIVNVTPDSFSDGGETAEAAAAIARGHAMLEAGADILDIGGESTRPGADPVTPEEEIRRILPVVRDLARAAPVSVDTRHAATMAVALEAGAEIVNDVTALRHDGEAPRVVAGAAAPVVLMHMPGTDPRRMQAEARYGDVVLEVARFLRDRVETLERLGIPRGRIALDPGIGFGKTMAHNLALLERLPLLAGLGCPVLVGLSRKRFLGTIAGIPAAGQRMVPSIAGALFAASRGAAILRVHDVAETVQALALWRAAATGAPPEHGPG</sequence>
<feature type="domain" description="Pterin-binding" evidence="9">
    <location>
        <begin position="85"/>
        <end position="338"/>
    </location>
</feature>
<evidence type="ECO:0000256" key="8">
    <source>
        <dbReference type="ARBA" id="ARBA00022909"/>
    </source>
</evidence>
<keyword evidence="7" id="KW-0460">Magnesium</keyword>
<dbReference type="NCBIfam" id="TIGR01496">
    <property type="entry name" value="DHPS"/>
    <property type="match status" value="1"/>
</dbReference>
<keyword evidence="8" id="KW-0289">Folate biosynthesis</keyword>
<proteinExistence type="predicted"/>
<comment type="cofactor">
    <cofactor evidence="2">
        <name>Mg(2+)</name>
        <dbReference type="ChEBI" id="CHEBI:18420"/>
    </cofactor>
</comment>
<accession>A0A9X1IE11</accession>
<dbReference type="Gene3D" id="3.20.20.20">
    <property type="entry name" value="Dihydropteroate synthase-like"/>
    <property type="match status" value="1"/>
</dbReference>
<dbReference type="RefSeq" id="WP_226606484.1">
    <property type="nucleotide sequence ID" value="NZ_JAJAQI010000008.1"/>
</dbReference>
<evidence type="ECO:0000256" key="5">
    <source>
        <dbReference type="ARBA" id="ARBA00022679"/>
    </source>
</evidence>
<dbReference type="AlphaFoldDB" id="A0A9X1IE11"/>
<evidence type="ECO:0000313" key="11">
    <source>
        <dbReference type="Proteomes" id="UP001139311"/>
    </source>
</evidence>
<gene>
    <name evidence="10" type="primary">folP</name>
    <name evidence="10" type="ORF">LHA35_07520</name>
</gene>
<dbReference type="PANTHER" id="PTHR20941:SF1">
    <property type="entry name" value="FOLIC ACID SYNTHESIS PROTEIN FOL1"/>
    <property type="match status" value="1"/>
</dbReference>
<dbReference type="SUPFAM" id="SSF51717">
    <property type="entry name" value="Dihydropteroate synthetase-like"/>
    <property type="match status" value="1"/>
</dbReference>
<dbReference type="GO" id="GO:0046654">
    <property type="term" value="P:tetrahydrofolate biosynthetic process"/>
    <property type="evidence" value="ECO:0007669"/>
    <property type="project" value="TreeGrafter"/>
</dbReference>
<dbReference type="Proteomes" id="UP001139311">
    <property type="component" value="Unassembled WGS sequence"/>
</dbReference>
<dbReference type="GO" id="GO:0005829">
    <property type="term" value="C:cytosol"/>
    <property type="evidence" value="ECO:0007669"/>
    <property type="project" value="TreeGrafter"/>
</dbReference>